<dbReference type="Pfam" id="PF13392">
    <property type="entry name" value="HNH_3"/>
    <property type="match status" value="1"/>
</dbReference>
<evidence type="ECO:0000313" key="2">
    <source>
        <dbReference type="EMBL" id="KKM68412.1"/>
    </source>
</evidence>
<protein>
    <recommendedName>
        <fullName evidence="1">HNH nuclease domain-containing protein</fullName>
    </recommendedName>
</protein>
<feature type="domain" description="HNH nuclease" evidence="1">
    <location>
        <begin position="45"/>
        <end position="88"/>
    </location>
</feature>
<dbReference type="InterPro" id="IPR044930">
    <property type="entry name" value="Homing_endonuclease_His-Me"/>
</dbReference>
<evidence type="ECO:0000259" key="1">
    <source>
        <dbReference type="Pfam" id="PF13392"/>
    </source>
</evidence>
<dbReference type="InterPro" id="IPR044925">
    <property type="entry name" value="His-Me_finger_sf"/>
</dbReference>
<dbReference type="GO" id="GO:0004519">
    <property type="term" value="F:endonuclease activity"/>
    <property type="evidence" value="ECO:0007669"/>
    <property type="project" value="InterPro"/>
</dbReference>
<sequence>MPHDPIIAARLWAGALADGTGCWVWQGGRSRPGYGQLRDGGKQQYAHRLAYEIVKGPIPDGLELDHLCRNRACINPDHLEAVTHRENVLRGEGLAAINARKTHCLRGHPFDEANTYWENDRKRSCRTCHAARMRLTDDEYRCSGWSHVERLNDLLLGRELTEHENRQTELRLVLN</sequence>
<comment type="caution">
    <text evidence="2">The sequence shown here is derived from an EMBL/GenBank/DDBJ whole genome shotgun (WGS) entry which is preliminary data.</text>
</comment>
<name>A0A0F9MH32_9ZZZZ</name>
<gene>
    <name evidence="2" type="ORF">LCGC14_1461190</name>
</gene>
<dbReference type="Gene3D" id="3.90.75.10">
    <property type="entry name" value="Homing Intron 3 (I-ppo) Encoded Endonuclease, Chain A"/>
    <property type="match status" value="1"/>
</dbReference>
<dbReference type="SUPFAM" id="SSF54060">
    <property type="entry name" value="His-Me finger endonucleases"/>
    <property type="match status" value="1"/>
</dbReference>
<dbReference type="AlphaFoldDB" id="A0A0F9MH32"/>
<dbReference type="InterPro" id="IPR003615">
    <property type="entry name" value="HNH_nuc"/>
</dbReference>
<accession>A0A0F9MH32</accession>
<reference evidence="2" key="1">
    <citation type="journal article" date="2015" name="Nature">
        <title>Complex archaea that bridge the gap between prokaryotes and eukaryotes.</title>
        <authorList>
            <person name="Spang A."/>
            <person name="Saw J.H."/>
            <person name="Jorgensen S.L."/>
            <person name="Zaremba-Niedzwiedzka K."/>
            <person name="Martijn J."/>
            <person name="Lind A.E."/>
            <person name="van Eijk R."/>
            <person name="Schleper C."/>
            <person name="Guy L."/>
            <person name="Ettema T.J."/>
        </authorList>
    </citation>
    <scope>NUCLEOTIDE SEQUENCE</scope>
</reference>
<organism evidence="2">
    <name type="scientific">marine sediment metagenome</name>
    <dbReference type="NCBI Taxonomy" id="412755"/>
    <lineage>
        <taxon>unclassified sequences</taxon>
        <taxon>metagenomes</taxon>
        <taxon>ecological metagenomes</taxon>
    </lineage>
</organism>
<proteinExistence type="predicted"/>
<dbReference type="EMBL" id="LAZR01010172">
    <property type="protein sequence ID" value="KKM68412.1"/>
    <property type="molecule type" value="Genomic_DNA"/>
</dbReference>